<keyword evidence="5 8" id="KW-0731">Sigma factor</keyword>
<feature type="domain" description="RNA polymerase sigma-70" evidence="10">
    <location>
        <begin position="261"/>
        <end position="287"/>
    </location>
</feature>
<evidence type="ECO:0000256" key="6">
    <source>
        <dbReference type="ARBA" id="ARBA00023125"/>
    </source>
</evidence>
<evidence type="ECO:0000259" key="9">
    <source>
        <dbReference type="PROSITE" id="PS00715"/>
    </source>
</evidence>
<dbReference type="CDD" id="cd06171">
    <property type="entry name" value="Sigma70_r4"/>
    <property type="match status" value="1"/>
</dbReference>
<evidence type="ECO:0000259" key="10">
    <source>
        <dbReference type="PROSITE" id="PS00716"/>
    </source>
</evidence>
<dbReference type="InterPro" id="IPR050813">
    <property type="entry name" value="Sigma-70_Factor"/>
</dbReference>
<dbReference type="PIRSF" id="PIRSF000770">
    <property type="entry name" value="RNA_pol_sigma-SigE/K"/>
    <property type="match status" value="1"/>
</dbReference>
<dbReference type="InterPro" id="IPR012759">
    <property type="entry name" value="RNA_pol_sigma_RpoH_proteobac"/>
</dbReference>
<dbReference type="Gene3D" id="1.20.120.1810">
    <property type="match status" value="1"/>
</dbReference>
<dbReference type="InterPro" id="IPR007627">
    <property type="entry name" value="RNA_pol_sigma70_r2"/>
</dbReference>
<keyword evidence="12" id="KW-1185">Reference proteome</keyword>
<evidence type="ECO:0000256" key="1">
    <source>
        <dbReference type="ARBA" id="ARBA00007788"/>
    </source>
</evidence>
<keyword evidence="3 8" id="KW-0805">Transcription regulation</keyword>
<evidence type="ECO:0000256" key="7">
    <source>
        <dbReference type="ARBA" id="ARBA00023163"/>
    </source>
</evidence>
<dbReference type="SUPFAM" id="SSF88946">
    <property type="entry name" value="Sigma2 domain of RNA polymerase sigma factors"/>
    <property type="match status" value="1"/>
</dbReference>
<evidence type="ECO:0000313" key="12">
    <source>
        <dbReference type="Proteomes" id="UP000282483"/>
    </source>
</evidence>
<dbReference type="GO" id="GO:0003677">
    <property type="term" value="F:DNA binding"/>
    <property type="evidence" value="ECO:0007669"/>
    <property type="project" value="UniProtKB-KW"/>
</dbReference>
<dbReference type="FunFam" id="1.20.120.1810:FF:000001">
    <property type="entry name" value="RNA polymerase sigma factor RpoH"/>
    <property type="match status" value="1"/>
</dbReference>
<dbReference type="InterPro" id="IPR013324">
    <property type="entry name" value="RNA_pol_sigma_r3/r4-like"/>
</dbReference>
<dbReference type="SUPFAM" id="SSF88659">
    <property type="entry name" value="Sigma3 and sigma4 domains of RNA polymerase sigma factors"/>
    <property type="match status" value="1"/>
</dbReference>
<evidence type="ECO:0000256" key="4">
    <source>
        <dbReference type="ARBA" id="ARBA00023016"/>
    </source>
</evidence>
<evidence type="ECO:0000256" key="5">
    <source>
        <dbReference type="ARBA" id="ARBA00023082"/>
    </source>
</evidence>
<dbReference type="OrthoDB" id="9809557at2"/>
<comment type="similarity">
    <text evidence="1 8">Belongs to the sigma-70 factor family.</text>
</comment>
<protein>
    <recommendedName>
        <fullName evidence="8">RNA polymerase sigma factor</fullName>
    </recommendedName>
</protein>
<dbReference type="EMBL" id="AP018005">
    <property type="protein sequence ID" value="BBB15469.1"/>
    <property type="molecule type" value="Genomic_DNA"/>
</dbReference>
<dbReference type="PROSITE" id="PS00716">
    <property type="entry name" value="SIGMA70_2"/>
    <property type="match status" value="1"/>
</dbReference>
<proteinExistence type="inferred from homology"/>
<keyword evidence="6 8" id="KW-0238">DNA-binding</keyword>
<dbReference type="InterPro" id="IPR000943">
    <property type="entry name" value="RNA_pol_sigma70"/>
</dbReference>
<gene>
    <name evidence="11" type="primary">rpoH</name>
    <name evidence="11" type="ORF">RVIR1_09960</name>
</gene>
<dbReference type="InterPro" id="IPR007630">
    <property type="entry name" value="RNA_pol_sigma70_r4"/>
</dbReference>
<dbReference type="NCBIfam" id="TIGR02937">
    <property type="entry name" value="sigma70-ECF"/>
    <property type="match status" value="2"/>
</dbReference>
<dbReference type="Proteomes" id="UP000282483">
    <property type="component" value="Chromosome"/>
</dbReference>
<keyword evidence="7 8" id="KW-0804">Transcription</keyword>
<dbReference type="Pfam" id="PF04542">
    <property type="entry name" value="Sigma70_r2"/>
    <property type="match status" value="1"/>
</dbReference>
<dbReference type="KEGG" id="rvi:RVIR1_09960"/>
<evidence type="ECO:0000313" key="11">
    <source>
        <dbReference type="EMBL" id="BBB15469.1"/>
    </source>
</evidence>
<dbReference type="NCBIfam" id="NF005143">
    <property type="entry name" value="PRK06596.1"/>
    <property type="match status" value="1"/>
</dbReference>
<dbReference type="PANTHER" id="PTHR30376">
    <property type="entry name" value="SIGMA FACTOR RPOH HEAT SHOCK RELATED"/>
    <property type="match status" value="1"/>
</dbReference>
<name>A0A2Z5UV76_9COXI</name>
<evidence type="ECO:0000256" key="3">
    <source>
        <dbReference type="ARBA" id="ARBA00023015"/>
    </source>
</evidence>
<dbReference type="NCBIfam" id="TIGR02392">
    <property type="entry name" value="rpoH_proteo"/>
    <property type="match status" value="1"/>
</dbReference>
<dbReference type="PANTHER" id="PTHR30376:SF3">
    <property type="entry name" value="RNA POLYMERASE SIGMA FACTOR RPOH"/>
    <property type="match status" value="1"/>
</dbReference>
<reference evidence="11 12" key="1">
    <citation type="submission" date="2017-03" db="EMBL/GenBank/DDBJ databases">
        <title>The genome sequence of Candidatus Rickettsiella viridis.</title>
        <authorList>
            <person name="Nikoh N."/>
            <person name="Tsuchida T."/>
            <person name="Yamaguchi K."/>
            <person name="Maeda T."/>
            <person name="Shigenobu S."/>
            <person name="Fukatsu T."/>
        </authorList>
    </citation>
    <scope>NUCLEOTIDE SEQUENCE [LARGE SCALE GENOMIC DNA]</scope>
    <source>
        <strain evidence="11 12">Ap-RA04</strain>
    </source>
</reference>
<dbReference type="InterPro" id="IPR014284">
    <property type="entry name" value="RNA_pol_sigma-70_dom"/>
</dbReference>
<evidence type="ECO:0000256" key="2">
    <source>
        <dbReference type="ARBA" id="ARBA00022490"/>
    </source>
</evidence>
<keyword evidence="2" id="KW-0963">Cytoplasm</keyword>
<dbReference type="Pfam" id="PF04545">
    <property type="entry name" value="Sigma70_r4"/>
    <property type="match status" value="1"/>
</dbReference>
<organism evidence="11 12">
    <name type="scientific">Candidatus Rickettsiella viridis</name>
    <dbReference type="NCBI Taxonomy" id="676208"/>
    <lineage>
        <taxon>Bacteria</taxon>
        <taxon>Pseudomonadati</taxon>
        <taxon>Pseudomonadota</taxon>
        <taxon>Gammaproteobacteria</taxon>
        <taxon>Legionellales</taxon>
        <taxon>Coxiellaceae</taxon>
        <taxon>Rickettsiella</taxon>
    </lineage>
</organism>
<dbReference type="InterPro" id="IPR013325">
    <property type="entry name" value="RNA_pol_sigma_r2"/>
</dbReference>
<keyword evidence="4" id="KW-0346">Stress response</keyword>
<dbReference type="GO" id="GO:0016987">
    <property type="term" value="F:sigma factor activity"/>
    <property type="evidence" value="ECO:0007669"/>
    <property type="project" value="UniProtKB-UniRule"/>
</dbReference>
<dbReference type="PRINTS" id="PR00046">
    <property type="entry name" value="SIGMA70FCT"/>
</dbReference>
<dbReference type="GO" id="GO:0006352">
    <property type="term" value="P:DNA-templated transcription initiation"/>
    <property type="evidence" value="ECO:0007669"/>
    <property type="project" value="UniProtKB-UniRule"/>
</dbReference>
<dbReference type="PROSITE" id="PS00715">
    <property type="entry name" value="SIGMA70_1"/>
    <property type="match status" value="1"/>
</dbReference>
<dbReference type="Gene3D" id="1.20.140.160">
    <property type="match status" value="1"/>
</dbReference>
<accession>A0A2Z5UV76</accession>
<feature type="domain" description="RNA polymerase sigma-70" evidence="9">
    <location>
        <begin position="84"/>
        <end position="97"/>
    </location>
</feature>
<evidence type="ECO:0000256" key="8">
    <source>
        <dbReference type="RuleBase" id="RU362124"/>
    </source>
</evidence>
<dbReference type="AlphaFoldDB" id="A0A2Z5UV76"/>
<sequence>MEAPLNNTHLQTLYTTALPISSTDAYIARLKQIPVLTTQEETELAERYYTDHDLNAAKKLVISNLRFVVHIAQTYTGYGLALADLIQEGNIGLMKAVKRFDPKVGVRLISFAVHWIKAEIQEFILKNWRIVKIATTKAQRKLFFNLRKMKMRLGWFNQKEIEQVAQDLGVKPETVREMESRLASHDMSLDIGNDDDSDSHANTYPLLGTHFEDKRYDPARLLEASDSAESSQSNLYQALAQLDPRSQSIIRERWLAQPKATLQELANRYQVSAERVRQLEQKAIKELRIAIESII</sequence>
<comment type="function">
    <text evidence="8">Sigma factors are initiation factors that promote the attachment of RNA polymerase to specific initiation sites and are then released.</text>
</comment>